<evidence type="ECO:0000313" key="3">
    <source>
        <dbReference type="Proteomes" id="UP000245207"/>
    </source>
</evidence>
<dbReference type="SUPFAM" id="SSF52047">
    <property type="entry name" value="RNI-like"/>
    <property type="match status" value="1"/>
</dbReference>
<dbReference type="GO" id="GO:0019005">
    <property type="term" value="C:SCF ubiquitin ligase complex"/>
    <property type="evidence" value="ECO:0007669"/>
    <property type="project" value="TreeGrafter"/>
</dbReference>
<dbReference type="Pfam" id="PF25372">
    <property type="entry name" value="DUF7885"/>
    <property type="match status" value="1"/>
</dbReference>
<dbReference type="Proteomes" id="UP000245207">
    <property type="component" value="Unassembled WGS sequence"/>
</dbReference>
<dbReference type="OrthoDB" id="544129at2759"/>
<gene>
    <name evidence="2" type="ORF">CTI12_AA535700</name>
</gene>
<sequence length="357" mass="40732">MELLGDDELLSIFDKVHDDRDRISFYRVSKQFLKVACIRLQRLPILSPHLLKYILHASANMVTFKCDKPLSNTYMELLARSCPNLKRLWLNSEEGDFQFDFDDDGLCAVAKACSRLSGVELYGRLHVGDIGVDCLVRSCKDLRNLILSRCARVTDESLKSIRELNSLQRLDLEGCLISDMGLEYMAKADLKNNLMSLSLDECDKISDIDISHLKQMVNLTRLSLSNCGVNITDSGIFTLSQIIPNIEVLHLSWLINITDISLSQIARNCKKLKFIELRGCEAITGKGVRCFAHHPRLSSLYMSSCYNIFWEDVESVASTCRNLEHIELSRRIKTPMPNATLQELLIQGKQLIIWWRD</sequence>
<dbReference type="InterPro" id="IPR057207">
    <property type="entry name" value="FBXL15_LRR"/>
</dbReference>
<evidence type="ECO:0000313" key="2">
    <source>
        <dbReference type="EMBL" id="PWA43359.1"/>
    </source>
</evidence>
<accession>A0A2U1L2X5</accession>
<dbReference type="GO" id="GO:0031146">
    <property type="term" value="P:SCF-dependent proteasomal ubiquitin-dependent protein catabolic process"/>
    <property type="evidence" value="ECO:0007669"/>
    <property type="project" value="TreeGrafter"/>
</dbReference>
<dbReference type="Pfam" id="PF13516">
    <property type="entry name" value="LRR_6"/>
    <property type="match status" value="1"/>
</dbReference>
<evidence type="ECO:0000259" key="1">
    <source>
        <dbReference type="Pfam" id="PF25372"/>
    </source>
</evidence>
<dbReference type="Gene3D" id="3.80.10.10">
    <property type="entry name" value="Ribonuclease Inhibitor"/>
    <property type="match status" value="3"/>
</dbReference>
<dbReference type="InterPro" id="IPR001611">
    <property type="entry name" value="Leu-rich_rpt"/>
</dbReference>
<dbReference type="SMART" id="SM00367">
    <property type="entry name" value="LRR_CC"/>
    <property type="match status" value="7"/>
</dbReference>
<organism evidence="2 3">
    <name type="scientific">Artemisia annua</name>
    <name type="common">Sweet wormwood</name>
    <dbReference type="NCBI Taxonomy" id="35608"/>
    <lineage>
        <taxon>Eukaryota</taxon>
        <taxon>Viridiplantae</taxon>
        <taxon>Streptophyta</taxon>
        <taxon>Embryophyta</taxon>
        <taxon>Tracheophyta</taxon>
        <taxon>Spermatophyta</taxon>
        <taxon>Magnoliopsida</taxon>
        <taxon>eudicotyledons</taxon>
        <taxon>Gunneridae</taxon>
        <taxon>Pentapetalae</taxon>
        <taxon>asterids</taxon>
        <taxon>campanulids</taxon>
        <taxon>Asterales</taxon>
        <taxon>Asteraceae</taxon>
        <taxon>Asteroideae</taxon>
        <taxon>Anthemideae</taxon>
        <taxon>Artemisiinae</taxon>
        <taxon>Artemisia</taxon>
    </lineage>
</organism>
<keyword evidence="3" id="KW-1185">Reference proteome</keyword>
<reference evidence="2 3" key="1">
    <citation type="journal article" date="2018" name="Mol. Plant">
        <title>The genome of Artemisia annua provides insight into the evolution of Asteraceae family and artemisinin biosynthesis.</title>
        <authorList>
            <person name="Shen Q."/>
            <person name="Zhang L."/>
            <person name="Liao Z."/>
            <person name="Wang S."/>
            <person name="Yan T."/>
            <person name="Shi P."/>
            <person name="Liu M."/>
            <person name="Fu X."/>
            <person name="Pan Q."/>
            <person name="Wang Y."/>
            <person name="Lv Z."/>
            <person name="Lu X."/>
            <person name="Zhang F."/>
            <person name="Jiang W."/>
            <person name="Ma Y."/>
            <person name="Chen M."/>
            <person name="Hao X."/>
            <person name="Li L."/>
            <person name="Tang Y."/>
            <person name="Lv G."/>
            <person name="Zhou Y."/>
            <person name="Sun X."/>
            <person name="Brodelius P.E."/>
            <person name="Rose J.K.C."/>
            <person name="Tang K."/>
        </authorList>
    </citation>
    <scope>NUCLEOTIDE SEQUENCE [LARGE SCALE GENOMIC DNA]</scope>
    <source>
        <strain evidence="3">cv. Huhao1</strain>
        <tissue evidence="2">Leaf</tissue>
    </source>
</reference>
<feature type="domain" description="F-box/LRR-repeat protein 15-like leucin rich repeat" evidence="1">
    <location>
        <begin position="214"/>
        <end position="323"/>
    </location>
</feature>
<protein>
    <submittedName>
        <fullName evidence="2">Leucine-rich repeat, cysteine-containing subtype</fullName>
    </submittedName>
</protein>
<dbReference type="PANTHER" id="PTHR13318">
    <property type="entry name" value="PARTNER OF PAIRED, ISOFORM B-RELATED"/>
    <property type="match status" value="1"/>
</dbReference>
<proteinExistence type="predicted"/>
<dbReference type="AlphaFoldDB" id="A0A2U1L2X5"/>
<dbReference type="InterPro" id="IPR006553">
    <property type="entry name" value="Leu-rich_rpt_Cys-con_subtyp"/>
</dbReference>
<dbReference type="EMBL" id="PKPP01011859">
    <property type="protein sequence ID" value="PWA43359.1"/>
    <property type="molecule type" value="Genomic_DNA"/>
</dbReference>
<dbReference type="STRING" id="35608.A0A2U1L2X5"/>
<dbReference type="InterPro" id="IPR032675">
    <property type="entry name" value="LRR_dom_sf"/>
</dbReference>
<comment type="caution">
    <text evidence="2">The sequence shown here is derived from an EMBL/GenBank/DDBJ whole genome shotgun (WGS) entry which is preliminary data.</text>
</comment>
<name>A0A2U1L2X5_ARTAN</name>